<dbReference type="RefSeq" id="WP_168447212.1">
    <property type="nucleotide sequence ID" value="NZ_JAAXOW010000002.1"/>
</dbReference>
<gene>
    <name evidence="2" type="ORF">HF995_07595</name>
</gene>
<dbReference type="AlphaFoldDB" id="A0A9X5FB56"/>
<organism evidence="2 3">
    <name type="scientific">Sanguibacter hominis ATCC BAA-789</name>
    <dbReference type="NCBI Taxonomy" id="1312740"/>
    <lineage>
        <taxon>Bacteria</taxon>
        <taxon>Bacillati</taxon>
        <taxon>Actinomycetota</taxon>
        <taxon>Actinomycetes</taxon>
        <taxon>Micrococcales</taxon>
        <taxon>Sanguibacteraceae</taxon>
        <taxon>Sanguibacter</taxon>
    </lineage>
</organism>
<evidence type="ECO:0000313" key="3">
    <source>
        <dbReference type="Proteomes" id="UP000774283"/>
    </source>
</evidence>
<feature type="transmembrane region" description="Helical" evidence="1">
    <location>
        <begin position="63"/>
        <end position="82"/>
    </location>
</feature>
<keyword evidence="1" id="KW-1133">Transmembrane helix</keyword>
<proteinExistence type="predicted"/>
<keyword evidence="3" id="KW-1185">Reference proteome</keyword>
<dbReference type="Proteomes" id="UP000774283">
    <property type="component" value="Unassembled WGS sequence"/>
</dbReference>
<reference evidence="2 3" key="1">
    <citation type="submission" date="2020-04" db="EMBL/GenBank/DDBJ databases">
        <title>MicrobeNet Type strains.</title>
        <authorList>
            <person name="Nicholson A.C."/>
        </authorList>
    </citation>
    <scope>NUCLEOTIDE SEQUENCE [LARGE SCALE GENOMIC DNA]</scope>
    <source>
        <strain evidence="2 3">ATCC BAA-789</strain>
    </source>
</reference>
<protein>
    <submittedName>
        <fullName evidence="2">Uncharacterized protein</fullName>
    </submittedName>
</protein>
<keyword evidence="1" id="KW-0472">Membrane</keyword>
<name>A0A9X5FB56_9MICO</name>
<sequence>MSEANIRLRDRRAGAPCVTATLRVGRLDLVERTGAPQAGGMVRYDVEFGVGGISVWGEAIPNWISAVGGLIATLVALVAFFQGRSTGTGWRR</sequence>
<accession>A0A9X5FB56</accession>
<evidence type="ECO:0000256" key="1">
    <source>
        <dbReference type="SAM" id="Phobius"/>
    </source>
</evidence>
<keyword evidence="1" id="KW-0812">Transmembrane</keyword>
<dbReference type="EMBL" id="JAAXOW010000002">
    <property type="protein sequence ID" value="NKX93135.1"/>
    <property type="molecule type" value="Genomic_DNA"/>
</dbReference>
<evidence type="ECO:0000313" key="2">
    <source>
        <dbReference type="EMBL" id="NKX93135.1"/>
    </source>
</evidence>
<comment type="caution">
    <text evidence="2">The sequence shown here is derived from an EMBL/GenBank/DDBJ whole genome shotgun (WGS) entry which is preliminary data.</text>
</comment>